<keyword evidence="6 11" id="KW-0297">G-protein coupled receptor</keyword>
<dbReference type="SUPFAM" id="SSF81321">
    <property type="entry name" value="Family A G protein-coupled receptor-like"/>
    <property type="match status" value="1"/>
</dbReference>
<dbReference type="STRING" id="520822.A0A195BFP0"/>
<accession>A0A195BFP0</accession>
<keyword evidence="5 13" id="KW-1133">Transmembrane helix</keyword>
<dbReference type="Proteomes" id="UP000078540">
    <property type="component" value="Unassembled WGS sequence"/>
</dbReference>
<dbReference type="InterPro" id="IPR017452">
    <property type="entry name" value="GPCR_Rhodpsn_7TM"/>
</dbReference>
<evidence type="ECO:0000256" key="13">
    <source>
        <dbReference type="SAM" id="Phobius"/>
    </source>
</evidence>
<evidence type="ECO:0000313" key="16">
    <source>
        <dbReference type="Proteomes" id="UP000078540"/>
    </source>
</evidence>
<dbReference type="PANTHER" id="PTHR11866">
    <property type="entry name" value="G-PROTEIN COUPLED RECEPTOR FAMILY 1 MEMBER"/>
    <property type="match status" value="1"/>
</dbReference>
<protein>
    <submittedName>
        <fullName evidence="15">Prostaglandin E2 receptor EP4 subtype</fullName>
    </submittedName>
</protein>
<evidence type="ECO:0000256" key="8">
    <source>
        <dbReference type="ARBA" id="ARBA00023170"/>
    </source>
</evidence>
<comment type="subcellular location">
    <subcellularLocation>
        <location evidence="1">Cell membrane</location>
        <topology evidence="1">Multi-pass membrane protein</topology>
    </subcellularLocation>
</comment>
<comment type="similarity">
    <text evidence="2 11">Belongs to the G-protein coupled receptor 1 family.</text>
</comment>
<dbReference type="InterPro" id="IPR000276">
    <property type="entry name" value="GPCR_Rhodpsn"/>
</dbReference>
<feature type="region of interest" description="Disordered" evidence="12">
    <location>
        <begin position="368"/>
        <end position="400"/>
    </location>
</feature>
<evidence type="ECO:0000256" key="6">
    <source>
        <dbReference type="ARBA" id="ARBA00023040"/>
    </source>
</evidence>
<evidence type="ECO:0000256" key="2">
    <source>
        <dbReference type="ARBA" id="ARBA00010663"/>
    </source>
</evidence>
<evidence type="ECO:0000313" key="15">
    <source>
        <dbReference type="EMBL" id="KYM83400.1"/>
    </source>
</evidence>
<dbReference type="GO" id="GO:0005886">
    <property type="term" value="C:plasma membrane"/>
    <property type="evidence" value="ECO:0007669"/>
    <property type="project" value="UniProtKB-SubCell"/>
</dbReference>
<evidence type="ECO:0000256" key="11">
    <source>
        <dbReference type="RuleBase" id="RU000688"/>
    </source>
</evidence>
<organism evidence="15 16">
    <name type="scientific">Atta colombica</name>
    <dbReference type="NCBI Taxonomy" id="520822"/>
    <lineage>
        <taxon>Eukaryota</taxon>
        <taxon>Metazoa</taxon>
        <taxon>Ecdysozoa</taxon>
        <taxon>Arthropoda</taxon>
        <taxon>Hexapoda</taxon>
        <taxon>Insecta</taxon>
        <taxon>Pterygota</taxon>
        <taxon>Neoptera</taxon>
        <taxon>Endopterygota</taxon>
        <taxon>Hymenoptera</taxon>
        <taxon>Apocrita</taxon>
        <taxon>Aculeata</taxon>
        <taxon>Formicoidea</taxon>
        <taxon>Formicidae</taxon>
        <taxon>Myrmicinae</taxon>
        <taxon>Atta</taxon>
    </lineage>
</organism>
<dbReference type="InterPro" id="IPR008365">
    <property type="entry name" value="Prostanoid_rcpt"/>
</dbReference>
<feature type="transmembrane region" description="Helical" evidence="13">
    <location>
        <begin position="308"/>
        <end position="333"/>
    </location>
</feature>
<dbReference type="PRINTS" id="PR00237">
    <property type="entry name" value="GPCRRHODOPSN"/>
</dbReference>
<keyword evidence="8 11" id="KW-0675">Receptor</keyword>
<evidence type="ECO:0000256" key="10">
    <source>
        <dbReference type="ARBA" id="ARBA00023224"/>
    </source>
</evidence>
<dbReference type="PROSITE" id="PS00237">
    <property type="entry name" value="G_PROTEIN_RECEP_F1_1"/>
    <property type="match status" value="1"/>
</dbReference>
<gene>
    <name evidence="15" type="ORF">ALC53_06132</name>
</gene>
<dbReference type="GO" id="GO:0007204">
    <property type="term" value="P:positive regulation of cytosolic calcium ion concentration"/>
    <property type="evidence" value="ECO:0007669"/>
    <property type="project" value="TreeGrafter"/>
</dbReference>
<keyword evidence="16" id="KW-1185">Reference proteome</keyword>
<evidence type="ECO:0000256" key="12">
    <source>
        <dbReference type="SAM" id="MobiDB-lite"/>
    </source>
</evidence>
<keyword evidence="7 13" id="KW-0472">Membrane</keyword>
<feature type="compositionally biased region" description="Polar residues" evidence="12">
    <location>
        <begin position="368"/>
        <end position="387"/>
    </location>
</feature>
<dbReference type="PROSITE" id="PS50262">
    <property type="entry name" value="G_PROTEIN_RECEP_F1_2"/>
    <property type="match status" value="1"/>
</dbReference>
<dbReference type="Pfam" id="PF00001">
    <property type="entry name" value="7tm_1"/>
    <property type="match status" value="1"/>
</dbReference>
<dbReference type="PANTHER" id="PTHR11866:SF16">
    <property type="entry name" value="PROSTAGLANDIN E2 RECEPTOR EP4 SUBTYPE-LIKE PROTEIN"/>
    <property type="match status" value="1"/>
</dbReference>
<evidence type="ECO:0000256" key="9">
    <source>
        <dbReference type="ARBA" id="ARBA00023180"/>
    </source>
</evidence>
<keyword evidence="9" id="KW-0325">Glycoprotein</keyword>
<dbReference type="GO" id="GO:0007189">
    <property type="term" value="P:adenylate cyclase-activating G protein-coupled receptor signaling pathway"/>
    <property type="evidence" value="ECO:0007669"/>
    <property type="project" value="TreeGrafter"/>
</dbReference>
<evidence type="ECO:0000256" key="7">
    <source>
        <dbReference type="ARBA" id="ARBA00023136"/>
    </source>
</evidence>
<sequence>MLADNDTLSTFAFNKTTMTDVMTSVTRRKHVSFVPQLVLTLVYTTGVIGNVSALVILFHRDKRRNRKHLLMLRCLATNDLVALLGMLVQMYVTIYAGDVTSTRIFCSLRVVWRLFGLFSGCVAIVMAAERWLALTRPFVYQKFQQVTYPVIVRCMLALWLIALTITSLPVMGFGLYYKDKQCVRYREATELSDIAYAYVWFIFGTLLCLSIVWCNLAVSRALSKLSRRTVALGRISRASSRAKPLLTIAGIHTPHRLETVTTEERAFARLMAVLSISFVICWMPYMISIPLTQFAMHLPKTAVTVKCIRIFHIIADILLCIHFTLDPYIYVLLRMPRPRFRLLKPLCRICWPDSSFKSRSNSFTGTIDHQCSTNGPPTPNTAPSTPVSEEHDSHLVTVSL</sequence>
<dbReference type="AlphaFoldDB" id="A0A195BFP0"/>
<keyword evidence="10 11" id="KW-0807">Transducer</keyword>
<keyword evidence="4 11" id="KW-0812">Transmembrane</keyword>
<evidence type="ECO:0000256" key="4">
    <source>
        <dbReference type="ARBA" id="ARBA00022692"/>
    </source>
</evidence>
<evidence type="ECO:0000259" key="14">
    <source>
        <dbReference type="PROSITE" id="PS50262"/>
    </source>
</evidence>
<dbReference type="GO" id="GO:0004930">
    <property type="term" value="F:G protein-coupled receptor activity"/>
    <property type="evidence" value="ECO:0007669"/>
    <property type="project" value="UniProtKB-KW"/>
</dbReference>
<evidence type="ECO:0000256" key="5">
    <source>
        <dbReference type="ARBA" id="ARBA00022989"/>
    </source>
</evidence>
<feature type="transmembrane region" description="Helical" evidence="13">
    <location>
        <begin position="70"/>
        <end position="92"/>
    </location>
</feature>
<feature type="transmembrane region" description="Helical" evidence="13">
    <location>
        <begin position="154"/>
        <end position="177"/>
    </location>
</feature>
<proteinExistence type="inferred from homology"/>
<evidence type="ECO:0000256" key="3">
    <source>
        <dbReference type="ARBA" id="ARBA00022475"/>
    </source>
</evidence>
<feature type="transmembrane region" description="Helical" evidence="13">
    <location>
        <begin position="197"/>
        <end position="218"/>
    </location>
</feature>
<dbReference type="EMBL" id="KQ976490">
    <property type="protein sequence ID" value="KYM83400.1"/>
    <property type="molecule type" value="Genomic_DNA"/>
</dbReference>
<feature type="transmembrane region" description="Helical" evidence="13">
    <location>
        <begin position="37"/>
        <end position="58"/>
    </location>
</feature>
<dbReference type="Gene3D" id="1.20.1070.10">
    <property type="entry name" value="Rhodopsin 7-helix transmembrane proteins"/>
    <property type="match status" value="1"/>
</dbReference>
<feature type="transmembrane region" description="Helical" evidence="13">
    <location>
        <begin position="112"/>
        <end position="133"/>
    </location>
</feature>
<evidence type="ECO:0000256" key="1">
    <source>
        <dbReference type="ARBA" id="ARBA00004651"/>
    </source>
</evidence>
<name>A0A195BFP0_9HYME</name>
<keyword evidence="3" id="KW-1003">Cell membrane</keyword>
<feature type="domain" description="G-protein coupled receptors family 1 profile" evidence="14">
    <location>
        <begin position="49"/>
        <end position="330"/>
    </location>
</feature>
<reference evidence="15 16" key="1">
    <citation type="submission" date="2015-09" db="EMBL/GenBank/DDBJ databases">
        <title>Atta colombica WGS genome.</title>
        <authorList>
            <person name="Nygaard S."/>
            <person name="Hu H."/>
            <person name="Boomsma J."/>
            <person name="Zhang G."/>
        </authorList>
    </citation>
    <scope>NUCLEOTIDE SEQUENCE [LARGE SCALE GENOMIC DNA]</scope>
    <source>
        <strain evidence="15">Treedump-2</strain>
        <tissue evidence="15">Whole body</tissue>
    </source>
</reference>
<feature type="transmembrane region" description="Helical" evidence="13">
    <location>
        <begin position="266"/>
        <end position="288"/>
    </location>
</feature>